<dbReference type="OrthoDB" id="5490684at2759"/>
<name>A0A317STB3_9PEZI</name>
<accession>A0A317STB3</accession>
<reference evidence="1 2" key="1">
    <citation type="submission" date="2018-03" db="EMBL/GenBank/DDBJ databases">
        <title>Genomes of Pezizomycetes fungi and the evolution of truffles.</title>
        <authorList>
            <person name="Murat C."/>
            <person name="Payen T."/>
            <person name="Noel B."/>
            <person name="Kuo A."/>
            <person name="Martin F.M."/>
        </authorList>
    </citation>
    <scope>NUCLEOTIDE SEQUENCE [LARGE SCALE GENOMIC DNA]</scope>
    <source>
        <strain evidence="1">091103-1</strain>
    </source>
</reference>
<evidence type="ECO:0000313" key="1">
    <source>
        <dbReference type="EMBL" id="PWW77622.1"/>
    </source>
</evidence>
<evidence type="ECO:0000313" key="2">
    <source>
        <dbReference type="Proteomes" id="UP000246991"/>
    </source>
</evidence>
<dbReference type="Proteomes" id="UP000246991">
    <property type="component" value="Unassembled WGS sequence"/>
</dbReference>
<gene>
    <name evidence="1" type="ORF">C7212DRAFT_314837</name>
</gene>
<dbReference type="AlphaFoldDB" id="A0A317STB3"/>
<dbReference type="EMBL" id="PYWC01000021">
    <property type="protein sequence ID" value="PWW77622.1"/>
    <property type="molecule type" value="Genomic_DNA"/>
</dbReference>
<proteinExistence type="predicted"/>
<organism evidence="1 2">
    <name type="scientific">Tuber magnatum</name>
    <name type="common">white Piedmont truffle</name>
    <dbReference type="NCBI Taxonomy" id="42249"/>
    <lineage>
        <taxon>Eukaryota</taxon>
        <taxon>Fungi</taxon>
        <taxon>Dikarya</taxon>
        <taxon>Ascomycota</taxon>
        <taxon>Pezizomycotina</taxon>
        <taxon>Pezizomycetes</taxon>
        <taxon>Pezizales</taxon>
        <taxon>Tuberaceae</taxon>
        <taxon>Tuber</taxon>
    </lineage>
</organism>
<keyword evidence="2" id="KW-1185">Reference proteome</keyword>
<comment type="caution">
    <text evidence="1">The sequence shown here is derived from an EMBL/GenBank/DDBJ whole genome shotgun (WGS) entry which is preliminary data.</text>
</comment>
<sequence length="130" mass="15025">MRGLQITEIVFKVFQPYFHFLNLIFEMRFLHPKLCCCFPTFGNQGYEIPESLFCYPLLTLRQLCKEVPNIITINPGFTMCWFAIRWSIISSSDIARPVLMAKLLTTFLMPYAIGSFDGNVEYTINSCSSI</sequence>
<protein>
    <submittedName>
        <fullName evidence="1">Uncharacterized protein</fullName>
    </submittedName>
</protein>